<dbReference type="EMBL" id="ACCL02000001">
    <property type="protein sequence ID" value="EET62823.1"/>
    <property type="molecule type" value="Genomic_DNA"/>
</dbReference>
<dbReference type="eggNOG" id="COG0457">
    <property type="taxonomic scope" value="Bacteria"/>
</dbReference>
<dbReference type="SUPFAM" id="SSF48452">
    <property type="entry name" value="TPR-like"/>
    <property type="match status" value="1"/>
</dbReference>
<dbReference type="InterPro" id="IPR011990">
    <property type="entry name" value="TPR-like_helical_dom_sf"/>
</dbReference>
<evidence type="ECO:0000259" key="1">
    <source>
        <dbReference type="Pfam" id="PF17128"/>
    </source>
</evidence>
<name>C6L984_9FIRM</name>
<evidence type="ECO:0000313" key="3">
    <source>
        <dbReference type="Proteomes" id="UP000005561"/>
    </source>
</evidence>
<feature type="domain" description="DUF5107" evidence="1">
    <location>
        <begin position="54"/>
        <end position="328"/>
    </location>
</feature>
<dbReference type="Proteomes" id="UP000005561">
    <property type="component" value="Unassembled WGS sequence"/>
</dbReference>
<organism evidence="2 3">
    <name type="scientific">Marvinbryantia formatexigens DSM 14469</name>
    <dbReference type="NCBI Taxonomy" id="478749"/>
    <lineage>
        <taxon>Bacteria</taxon>
        <taxon>Bacillati</taxon>
        <taxon>Bacillota</taxon>
        <taxon>Clostridia</taxon>
        <taxon>Lachnospirales</taxon>
        <taxon>Lachnospiraceae</taxon>
        <taxon>Marvinbryantia</taxon>
    </lineage>
</organism>
<reference evidence="2" key="1">
    <citation type="submission" date="2009-07" db="EMBL/GenBank/DDBJ databases">
        <authorList>
            <person name="Weinstock G."/>
            <person name="Sodergren E."/>
            <person name="Clifton S."/>
            <person name="Fulton L."/>
            <person name="Fulton B."/>
            <person name="Courtney L."/>
            <person name="Fronick C."/>
            <person name="Harrison M."/>
            <person name="Strong C."/>
            <person name="Farmer C."/>
            <person name="Delahaunty K."/>
            <person name="Markovic C."/>
            <person name="Hall O."/>
            <person name="Minx P."/>
            <person name="Tomlinson C."/>
            <person name="Mitreva M."/>
            <person name="Nelson J."/>
            <person name="Hou S."/>
            <person name="Wollam A."/>
            <person name="Pepin K.H."/>
            <person name="Johnson M."/>
            <person name="Bhonagiri V."/>
            <person name="Nash W.E."/>
            <person name="Warren W."/>
            <person name="Chinwalla A."/>
            <person name="Mardis E.R."/>
            <person name="Wilson R.K."/>
        </authorList>
    </citation>
    <scope>NUCLEOTIDE SEQUENCE [LARGE SCALE GENOMIC DNA]</scope>
    <source>
        <strain evidence="2">DSM 14469</strain>
    </source>
</reference>
<dbReference type="AlphaFoldDB" id="C6L984"/>
<dbReference type="STRING" id="168384.SAMN05660368_01786"/>
<protein>
    <submittedName>
        <fullName evidence="2">Tetratricopeptide repeat protein</fullName>
    </submittedName>
</protein>
<dbReference type="Gene3D" id="1.25.40.10">
    <property type="entry name" value="Tetratricopeptide repeat domain"/>
    <property type="match status" value="1"/>
</dbReference>
<dbReference type="RefSeq" id="WP_006859976.1">
    <property type="nucleotide sequence ID" value="NZ_ACCL02000001.1"/>
</dbReference>
<dbReference type="Pfam" id="PF17128">
    <property type="entry name" value="DUF5107"/>
    <property type="match status" value="1"/>
</dbReference>
<dbReference type="OrthoDB" id="174931at2"/>
<proteinExistence type="predicted"/>
<accession>C6L984</accession>
<gene>
    <name evidence="2" type="ORF">BRYFOR_05174</name>
</gene>
<keyword evidence="3" id="KW-1185">Reference proteome</keyword>
<comment type="caution">
    <text evidence="2">The sequence shown here is derived from an EMBL/GenBank/DDBJ whole genome shotgun (WGS) entry which is preliminary data.</text>
</comment>
<sequence>MSELRFEKMNIRGANLGEESCVPDLLGEHILQNHLEFRLDESDEIYEGYGRRKNAYPYRQYNSYTRKLEEKEVKTAVLENRYLKAVFLPEYGGRLWELWDKQTGNNLLYTNDVLRFSNLAVRNAWFSGGVEWNVGIIGHNPYTTAPLYTATAKTGTGAPVLRMYEYERIRKVPYQMDFWLEEEDKALNCRVRIVNESDSVIPMYWWSNIAVPEYEGGHITVPAKKAFTYADGAVFKVDIPFVNGIDVTDYKKIPKSVDYFFDIDDRKPKYIANLNKDGYGLLHTSTQRLRSRKLFSWGNGQASDHWQEFLTEDAGRYVEIQAGIGKTQYGCIPMAPHTAWEWLEQYGPVKLEKNSSSHREREEQLTGMLEAAGIPESMEKKLRETASMAKSEAELVMTGSGYGALKKQGRWTEHLTFVMESDSLKQWSAFFETGVLHKPPVDRVPDEFLIEGDNLDFLVNTLETVNRENWYAYYQAGTGCFAGEDYDHAEKYLLRSWELEASAWACHGLACTYLLKGQRREAAAWMLEGLKIERGNVSYLKEALKILNLCGAYEETVTFFEEQGRETQEVGKLKFYYIIALHQLGKDEKAYKILEENGGLVMDDIREGEDSVAQLWSELHEKVCGVKAPVPYRYDFKAF</sequence>
<dbReference type="InterPro" id="IPR033396">
    <property type="entry name" value="DUF5107"/>
</dbReference>
<evidence type="ECO:0000313" key="2">
    <source>
        <dbReference type="EMBL" id="EET62823.1"/>
    </source>
</evidence>